<evidence type="ECO:0000256" key="6">
    <source>
        <dbReference type="ARBA" id="ARBA00022989"/>
    </source>
</evidence>
<reference evidence="12 14" key="2">
    <citation type="submission" date="2023-08" db="EMBL/GenBank/DDBJ databases">
        <title>Streptococcus ruminantium-associated sheep mastitis outbreak detected in Italy is distinct from bovine isolates.</title>
        <authorList>
            <person name="Rosa M.N."/>
            <person name="Vezina B."/>
            <person name="Tola S."/>
        </authorList>
    </citation>
    <scope>NUCLEOTIDE SEQUENCE [LARGE SCALE GENOMIC DNA]</scope>
    <source>
        <strain evidence="12 14">OM6730</strain>
    </source>
</reference>
<evidence type="ECO:0000256" key="4">
    <source>
        <dbReference type="ARBA" id="ARBA00022481"/>
    </source>
</evidence>
<evidence type="ECO:0000256" key="3">
    <source>
        <dbReference type="ARBA" id="ARBA00022475"/>
    </source>
</evidence>
<evidence type="ECO:0000256" key="8">
    <source>
        <dbReference type="ARBA" id="ARBA00023287"/>
    </source>
</evidence>
<evidence type="ECO:0000313" key="12">
    <source>
        <dbReference type="EMBL" id="MDQ8833310.1"/>
    </source>
</evidence>
<sequence length="93" mass="10720">MKKIIEMKNKAFTLVEMLVVLLIISVLLLLFVPNLSKHSETVQKKGNEAVVKIVESQQELYQLEHGHQPSAEELKNKGYITEKQLEQYQNAKK</sequence>
<dbReference type="GO" id="GO:0009986">
    <property type="term" value="C:cell surface"/>
    <property type="evidence" value="ECO:0007669"/>
    <property type="project" value="UniProtKB-SubCell"/>
</dbReference>
<evidence type="ECO:0000313" key="13">
    <source>
        <dbReference type="Proteomes" id="UP000269331"/>
    </source>
</evidence>
<evidence type="ECO:0000256" key="9">
    <source>
        <dbReference type="ARBA" id="ARBA00043982"/>
    </source>
</evidence>
<keyword evidence="8" id="KW-0178">Competence</keyword>
<evidence type="ECO:0000256" key="10">
    <source>
        <dbReference type="SAM" id="Phobius"/>
    </source>
</evidence>
<evidence type="ECO:0000256" key="1">
    <source>
        <dbReference type="ARBA" id="ARBA00004162"/>
    </source>
</evidence>
<evidence type="ECO:0000256" key="5">
    <source>
        <dbReference type="ARBA" id="ARBA00022692"/>
    </source>
</evidence>
<protein>
    <submittedName>
        <fullName evidence="11">Competence protein ComG</fullName>
    </submittedName>
    <submittedName>
        <fullName evidence="12">Competence type IV pilus major pilin ComGC</fullName>
    </submittedName>
</protein>
<gene>
    <name evidence="12" type="primary">comGC</name>
    <name evidence="12" type="ORF">RFF62_05875</name>
    <name evidence="11" type="ORF">SR187_0825</name>
</gene>
<dbReference type="PRINTS" id="PR00813">
    <property type="entry name" value="BCTERIALGSPG"/>
</dbReference>
<dbReference type="Pfam" id="PF07963">
    <property type="entry name" value="N_methyl"/>
    <property type="match status" value="1"/>
</dbReference>
<organism evidence="11 13">
    <name type="scientific">Streptococcus ruminantium</name>
    <dbReference type="NCBI Taxonomy" id="1917441"/>
    <lineage>
        <taxon>Bacteria</taxon>
        <taxon>Bacillati</taxon>
        <taxon>Bacillota</taxon>
        <taxon>Bacilli</taxon>
        <taxon>Lactobacillales</taxon>
        <taxon>Streptococcaceae</taxon>
        <taxon>Streptococcus</taxon>
    </lineage>
</organism>
<keyword evidence="4" id="KW-0488">Methylation</keyword>
<evidence type="ECO:0000313" key="11">
    <source>
        <dbReference type="EMBL" id="BBA91796.1"/>
    </source>
</evidence>
<dbReference type="InterPro" id="IPR045584">
    <property type="entry name" value="Pilin-like"/>
</dbReference>
<keyword evidence="7 10" id="KW-0472">Membrane</keyword>
<evidence type="ECO:0000256" key="7">
    <source>
        <dbReference type="ARBA" id="ARBA00023136"/>
    </source>
</evidence>
<keyword evidence="5 10" id="KW-0812">Transmembrane</keyword>
<keyword evidence="3" id="KW-1003">Cell membrane</keyword>
<dbReference type="GO" id="GO:0015628">
    <property type="term" value="P:protein secretion by the type II secretion system"/>
    <property type="evidence" value="ECO:0007669"/>
    <property type="project" value="InterPro"/>
</dbReference>
<dbReference type="InterPro" id="IPR016940">
    <property type="entry name" value="ComGC"/>
</dbReference>
<comment type="similarity">
    <text evidence="9">Belongs to the ComGC family.</text>
</comment>
<dbReference type="AlphaFoldDB" id="A0A2Z5TK63"/>
<dbReference type="EMBL" id="JAVIBX010000019">
    <property type="protein sequence ID" value="MDQ8833310.1"/>
    <property type="molecule type" value="Genomic_DNA"/>
</dbReference>
<dbReference type="PIRSF" id="PIRSF029928">
    <property type="entry name" value="Late_competence_ComGC"/>
    <property type="match status" value="1"/>
</dbReference>
<dbReference type="NCBIfam" id="TIGR02532">
    <property type="entry name" value="IV_pilin_GFxxxE"/>
    <property type="match status" value="1"/>
</dbReference>
<evidence type="ECO:0000313" key="14">
    <source>
        <dbReference type="Proteomes" id="UP001228446"/>
    </source>
</evidence>
<dbReference type="EMBL" id="AP018400">
    <property type="protein sequence ID" value="BBA91796.1"/>
    <property type="molecule type" value="Genomic_DNA"/>
</dbReference>
<dbReference type="GO" id="GO:0005886">
    <property type="term" value="C:plasma membrane"/>
    <property type="evidence" value="ECO:0007669"/>
    <property type="project" value="UniProtKB-SubCell"/>
</dbReference>
<dbReference type="GeneID" id="52228747"/>
<dbReference type="InterPro" id="IPR012902">
    <property type="entry name" value="N_methyl_site"/>
</dbReference>
<dbReference type="Gene3D" id="3.30.700.10">
    <property type="entry name" value="Glycoprotein, Type 4 Pilin"/>
    <property type="match status" value="1"/>
</dbReference>
<proteinExistence type="inferred from homology"/>
<dbReference type="SUPFAM" id="SSF54523">
    <property type="entry name" value="Pili subunits"/>
    <property type="match status" value="1"/>
</dbReference>
<evidence type="ECO:0000256" key="2">
    <source>
        <dbReference type="ARBA" id="ARBA00004241"/>
    </source>
</evidence>
<dbReference type="RefSeq" id="WP_024532254.1">
    <property type="nucleotide sequence ID" value="NZ_AP018400.1"/>
</dbReference>
<comment type="subcellular location">
    <subcellularLocation>
        <location evidence="1">Cell membrane</location>
        <topology evidence="1">Single-pass membrane protein</topology>
    </subcellularLocation>
    <subcellularLocation>
        <location evidence="2">Cell surface</location>
    </subcellularLocation>
</comment>
<dbReference type="GO" id="GO:0015627">
    <property type="term" value="C:type II protein secretion system complex"/>
    <property type="evidence" value="ECO:0007669"/>
    <property type="project" value="InterPro"/>
</dbReference>
<dbReference type="Proteomes" id="UP000269331">
    <property type="component" value="Chromosome"/>
</dbReference>
<keyword evidence="6 10" id="KW-1133">Transmembrane helix</keyword>
<feature type="transmembrane region" description="Helical" evidence="10">
    <location>
        <begin position="12"/>
        <end position="32"/>
    </location>
</feature>
<dbReference type="InterPro" id="IPR000983">
    <property type="entry name" value="Bac_GSPG_pilin"/>
</dbReference>
<dbReference type="KEGG" id="srq:SR187_0825"/>
<reference evidence="11 13" key="1">
    <citation type="journal article" date="2018" name="Genome Biol. Evol.">
        <title>Complete Genome Sequence of Streptococcus ruminantium sp. nov. GUT-187T (=DSM 104980T =JCM 31869T), the Type Strain of S. ruminantium, and Comparison with Genome Sequences of Streptococcus suis Strains.</title>
        <authorList>
            <person name="Tohya M."/>
            <person name="Sekizaki T."/>
            <person name="Miyoshi-Akiyama T."/>
        </authorList>
    </citation>
    <scope>NUCLEOTIDE SEQUENCE [LARGE SCALE GENOMIC DNA]</scope>
    <source>
        <strain evidence="11 13">GUT187T</strain>
    </source>
</reference>
<accession>A0A2Z5TK63</accession>
<name>A0A2Z5TK63_9STRE</name>
<keyword evidence="14" id="KW-1185">Reference proteome</keyword>
<dbReference type="Proteomes" id="UP001228446">
    <property type="component" value="Unassembled WGS sequence"/>
</dbReference>
<dbReference type="GO" id="GO:0030420">
    <property type="term" value="P:establishment of competence for transformation"/>
    <property type="evidence" value="ECO:0007669"/>
    <property type="project" value="UniProtKB-KW"/>
</dbReference>
<dbReference type="OrthoDB" id="2232493at2"/>
<dbReference type="NCBIfam" id="NF040999">
    <property type="entry name" value="pilin_ComGC"/>
    <property type="match status" value="1"/>
</dbReference>